<evidence type="ECO:0000256" key="3">
    <source>
        <dbReference type="ARBA" id="ARBA00022448"/>
    </source>
</evidence>
<dbReference type="PANTHER" id="PTHR46494:SF1">
    <property type="entry name" value="CORA FAMILY METAL ION TRANSPORTER (EUROFUNG)"/>
    <property type="match status" value="1"/>
</dbReference>
<dbReference type="Pfam" id="PF01544">
    <property type="entry name" value="CorA"/>
    <property type="match status" value="1"/>
</dbReference>
<feature type="transmembrane region" description="Helical" evidence="8">
    <location>
        <begin position="323"/>
        <end position="343"/>
    </location>
</feature>
<dbReference type="OrthoDB" id="9803416at2"/>
<organism evidence="10 11">
    <name type="scientific">Thiothrix caldifontis</name>
    <dbReference type="NCBI Taxonomy" id="525918"/>
    <lineage>
        <taxon>Bacteria</taxon>
        <taxon>Pseudomonadati</taxon>
        <taxon>Pseudomonadota</taxon>
        <taxon>Gammaproteobacteria</taxon>
        <taxon>Thiotrichales</taxon>
        <taxon>Thiotrichaceae</taxon>
        <taxon>Thiothrix</taxon>
    </lineage>
</organism>
<keyword evidence="4 8" id="KW-1003">Cell membrane</keyword>
<accession>A0A1H4D9W5</accession>
<dbReference type="GO" id="GO:0000287">
    <property type="term" value="F:magnesium ion binding"/>
    <property type="evidence" value="ECO:0007669"/>
    <property type="project" value="TreeGrafter"/>
</dbReference>
<dbReference type="STRING" id="525918.SAMN05660964_02211"/>
<comment type="function">
    <text evidence="8">Mediates influx of magnesium ions.</text>
</comment>
<dbReference type="NCBIfam" id="TIGR00383">
    <property type="entry name" value="corA"/>
    <property type="match status" value="1"/>
</dbReference>
<dbReference type="EMBL" id="FNQP01000011">
    <property type="protein sequence ID" value="SEA69338.1"/>
    <property type="molecule type" value="Genomic_DNA"/>
</dbReference>
<evidence type="ECO:0000256" key="5">
    <source>
        <dbReference type="ARBA" id="ARBA00022692"/>
    </source>
</evidence>
<proteinExistence type="inferred from homology"/>
<dbReference type="GO" id="GO:0015087">
    <property type="term" value="F:cobalt ion transmembrane transporter activity"/>
    <property type="evidence" value="ECO:0007669"/>
    <property type="project" value="UniProtKB-UniRule"/>
</dbReference>
<comment type="similarity">
    <text evidence="2 8">Belongs to the CorA metal ion transporter (MIT) (TC 1.A.35) family.</text>
</comment>
<evidence type="ECO:0000313" key="11">
    <source>
        <dbReference type="Proteomes" id="UP000199397"/>
    </source>
</evidence>
<dbReference type="GO" id="GO:0050897">
    <property type="term" value="F:cobalt ion binding"/>
    <property type="evidence" value="ECO:0007669"/>
    <property type="project" value="TreeGrafter"/>
</dbReference>
<sequence>METFGKRYHPPGTPPGTLTRHTTSDTTHIHLFEYDGENFSETHSPTQQQCQDAQQNTLVDWLDVTGVNDPIAIRELGETFGLHPLALEDILNSGQRPKIDFHEQHAFLILNLPHLIEDDIVLEQVSVFVGNGHLLSFCSGDGAAFEPVRQRLRQGFGRIRTRGVDYLLYALVDVVIDSAFPLLEDIGEQIEVLEDRVLENPDKAILNTLHQLKRDLLLLRRALWPQREVISRLIQHDAELVNATMRPYFNDCYDHAVQIIDLIETYREMLSGMLDIYLSSLSNHMNDIMRVLTVVGTIFIPLTFIVGVYGMNFDYMPELQWRSGYFIVWGIMILLAIGMLLAFKWRKWL</sequence>
<keyword evidence="3 8" id="KW-0813">Transport</keyword>
<gene>
    <name evidence="8" type="primary">corA</name>
    <name evidence="10" type="ORF">SAMN05660964_02211</name>
</gene>
<dbReference type="Gene3D" id="1.20.58.340">
    <property type="entry name" value="Magnesium transport protein CorA, transmembrane region"/>
    <property type="match status" value="2"/>
</dbReference>
<keyword evidence="6 8" id="KW-1133">Transmembrane helix</keyword>
<dbReference type="GO" id="GO:0015095">
    <property type="term" value="F:magnesium ion transmembrane transporter activity"/>
    <property type="evidence" value="ECO:0007669"/>
    <property type="project" value="UniProtKB-UniRule"/>
</dbReference>
<evidence type="ECO:0000256" key="4">
    <source>
        <dbReference type="ARBA" id="ARBA00022475"/>
    </source>
</evidence>
<dbReference type="FunFam" id="1.20.58.340:FF:000012">
    <property type="entry name" value="Magnesium transport protein CorA"/>
    <property type="match status" value="1"/>
</dbReference>
<dbReference type="InterPro" id="IPR045861">
    <property type="entry name" value="CorA_cytoplasmic_dom"/>
</dbReference>
<keyword evidence="5 8" id="KW-0812">Transmembrane</keyword>
<dbReference type="Gene3D" id="3.30.460.20">
    <property type="entry name" value="CorA soluble domain-like"/>
    <property type="match status" value="1"/>
</dbReference>
<evidence type="ECO:0000256" key="2">
    <source>
        <dbReference type="ARBA" id="ARBA00009765"/>
    </source>
</evidence>
<dbReference type="AlphaFoldDB" id="A0A1H4D9W5"/>
<comment type="subcellular location">
    <subcellularLocation>
        <location evidence="1">Cell membrane</location>
        <topology evidence="1">Multi-pass membrane protein</topology>
    </subcellularLocation>
    <subcellularLocation>
        <location evidence="8">Membrane</location>
        <topology evidence="8">Multi-pass membrane protein</topology>
    </subcellularLocation>
</comment>
<feature type="transmembrane region" description="Helical" evidence="8">
    <location>
        <begin position="291"/>
        <end position="311"/>
    </location>
</feature>
<feature type="region of interest" description="Disordered" evidence="9">
    <location>
        <begin position="1"/>
        <end position="23"/>
    </location>
</feature>
<keyword evidence="8" id="KW-0406">Ion transport</keyword>
<dbReference type="InterPro" id="IPR004488">
    <property type="entry name" value="Mg/Co-transport_prot_CorA"/>
</dbReference>
<keyword evidence="8" id="KW-0460">Magnesium</keyword>
<name>A0A1H4D9W5_9GAMM</name>
<dbReference type="Proteomes" id="UP000199397">
    <property type="component" value="Unassembled WGS sequence"/>
</dbReference>
<evidence type="ECO:0000256" key="7">
    <source>
        <dbReference type="ARBA" id="ARBA00023136"/>
    </source>
</evidence>
<evidence type="ECO:0000313" key="10">
    <source>
        <dbReference type="EMBL" id="SEA69338.1"/>
    </source>
</evidence>
<dbReference type="GO" id="GO:0005886">
    <property type="term" value="C:plasma membrane"/>
    <property type="evidence" value="ECO:0007669"/>
    <property type="project" value="UniProtKB-SubCell"/>
</dbReference>
<evidence type="ECO:0000256" key="8">
    <source>
        <dbReference type="RuleBase" id="RU362010"/>
    </source>
</evidence>
<keyword evidence="11" id="KW-1185">Reference proteome</keyword>
<dbReference type="SUPFAM" id="SSF144083">
    <property type="entry name" value="Magnesium transport protein CorA, transmembrane region"/>
    <property type="match status" value="1"/>
</dbReference>
<dbReference type="CDD" id="cd12828">
    <property type="entry name" value="TmCorA-like_1"/>
    <property type="match status" value="1"/>
</dbReference>
<reference evidence="10 11" key="1">
    <citation type="submission" date="2016-10" db="EMBL/GenBank/DDBJ databases">
        <authorList>
            <person name="de Groot N.N."/>
        </authorList>
    </citation>
    <scope>NUCLEOTIDE SEQUENCE [LARGE SCALE GENOMIC DNA]</scope>
    <source>
        <strain evidence="10 11">DSM 21228</strain>
    </source>
</reference>
<keyword evidence="7 8" id="KW-0472">Membrane</keyword>
<dbReference type="SUPFAM" id="SSF143865">
    <property type="entry name" value="CorA soluble domain-like"/>
    <property type="match status" value="1"/>
</dbReference>
<evidence type="ECO:0000256" key="1">
    <source>
        <dbReference type="ARBA" id="ARBA00004651"/>
    </source>
</evidence>
<protein>
    <recommendedName>
        <fullName evidence="8">Magnesium transport protein CorA</fullName>
    </recommendedName>
</protein>
<dbReference type="InterPro" id="IPR002523">
    <property type="entry name" value="MgTranspt_CorA/ZnTranspt_ZntB"/>
</dbReference>
<dbReference type="PANTHER" id="PTHR46494">
    <property type="entry name" value="CORA FAMILY METAL ION TRANSPORTER (EUROFUNG)"/>
    <property type="match status" value="1"/>
</dbReference>
<evidence type="ECO:0000256" key="6">
    <source>
        <dbReference type="ARBA" id="ARBA00022989"/>
    </source>
</evidence>
<dbReference type="InterPro" id="IPR045863">
    <property type="entry name" value="CorA_TM1_TM2"/>
</dbReference>
<dbReference type="RefSeq" id="WP_093068639.1">
    <property type="nucleotide sequence ID" value="NZ_FNQP01000011.1"/>
</dbReference>
<evidence type="ECO:0000256" key="9">
    <source>
        <dbReference type="SAM" id="MobiDB-lite"/>
    </source>
</evidence>